<reference evidence="1 2" key="1">
    <citation type="submission" date="2015-12" db="EMBL/GenBank/DDBJ databases">
        <title>Draft genome sequence of Moniliophthora roreri, the causal agent of frosty pod rot of cacao.</title>
        <authorList>
            <person name="Aime M.C."/>
            <person name="Diaz-Valderrama J.R."/>
            <person name="Kijpornyongpan T."/>
            <person name="Phillips-Mora W."/>
        </authorList>
    </citation>
    <scope>NUCLEOTIDE SEQUENCE [LARGE SCALE GENOMIC DNA]</scope>
    <source>
        <strain evidence="1 2">MCA 2952</strain>
    </source>
</reference>
<comment type="caution">
    <text evidence="1">The sequence shown here is derived from an EMBL/GenBank/DDBJ whole genome shotgun (WGS) entry which is preliminary data.</text>
</comment>
<accession>A0A0W0G206</accession>
<sequence length="17" mass="2003">MLQLHYNPTGQITIKMD</sequence>
<proteinExistence type="predicted"/>
<evidence type="ECO:0000313" key="2">
    <source>
        <dbReference type="Proteomes" id="UP000054988"/>
    </source>
</evidence>
<evidence type="ECO:0000313" key="1">
    <source>
        <dbReference type="EMBL" id="KTB42623.1"/>
    </source>
</evidence>
<dbReference type="AlphaFoldDB" id="A0A0W0G206"/>
<gene>
    <name evidence="1" type="ORF">WG66_4799</name>
</gene>
<dbReference type="EMBL" id="LATX01001313">
    <property type="protein sequence ID" value="KTB42623.1"/>
    <property type="molecule type" value="Genomic_DNA"/>
</dbReference>
<protein>
    <submittedName>
        <fullName evidence="1">Uncharacterized protein</fullName>
    </submittedName>
</protein>
<dbReference type="Proteomes" id="UP000054988">
    <property type="component" value="Unassembled WGS sequence"/>
</dbReference>
<organism evidence="1 2">
    <name type="scientific">Moniliophthora roreri</name>
    <name type="common">Frosty pod rot fungus</name>
    <name type="synonym">Monilia roreri</name>
    <dbReference type="NCBI Taxonomy" id="221103"/>
    <lineage>
        <taxon>Eukaryota</taxon>
        <taxon>Fungi</taxon>
        <taxon>Dikarya</taxon>
        <taxon>Basidiomycota</taxon>
        <taxon>Agaricomycotina</taxon>
        <taxon>Agaricomycetes</taxon>
        <taxon>Agaricomycetidae</taxon>
        <taxon>Agaricales</taxon>
        <taxon>Marasmiineae</taxon>
        <taxon>Marasmiaceae</taxon>
        <taxon>Moniliophthora</taxon>
    </lineage>
</organism>
<name>A0A0W0G206_MONRR</name>